<gene>
    <name evidence="1" type="ORF">FUU20_01085</name>
</gene>
<dbReference type="RefSeq" id="WP_230489518.1">
    <property type="nucleotide sequence ID" value="NZ_VOSN01000001.1"/>
</dbReference>
<comment type="caution">
    <text evidence="1">The sequence shown here is derived from an EMBL/GenBank/DDBJ whole genome shotgun (WGS) entry which is preliminary data.</text>
</comment>
<accession>A0ABS8IYZ2</accession>
<reference evidence="1 2" key="1">
    <citation type="submission" date="2019-08" db="EMBL/GenBank/DDBJ databases">
        <title>Genome sequencing of Psyttalia spp.-associated microbial isolates reveals a potentially novel species in the Serratia genus.</title>
        <authorList>
            <person name="Tannieres-Laurent M."/>
            <person name="Sparks M.E."/>
            <person name="Blackburn M.B."/>
            <person name="Gundersen-Rindal D.E."/>
            <person name="Bon M.-C."/>
        </authorList>
    </citation>
    <scope>NUCLEOTIDE SEQUENCE [LARGE SCALE GENOMIC DNA]</scope>
    <source>
        <strain evidence="2">Pon4B</strain>
    </source>
</reference>
<keyword evidence="2" id="KW-1185">Reference proteome</keyword>
<organism evidence="1 2">
    <name type="scientific">Serratia montpellierensis</name>
    <dbReference type="NCBI Taxonomy" id="2598730"/>
    <lineage>
        <taxon>Bacteria</taxon>
        <taxon>Pseudomonadati</taxon>
        <taxon>Pseudomonadota</taxon>
        <taxon>Gammaproteobacteria</taxon>
        <taxon>Enterobacterales</taxon>
        <taxon>Yersiniaceae</taxon>
        <taxon>Serratia</taxon>
    </lineage>
</organism>
<evidence type="ECO:0000313" key="1">
    <source>
        <dbReference type="EMBL" id="MCC7657365.1"/>
    </source>
</evidence>
<protein>
    <submittedName>
        <fullName evidence="1">Uncharacterized protein</fullName>
    </submittedName>
</protein>
<evidence type="ECO:0000313" key="2">
    <source>
        <dbReference type="Proteomes" id="UP001199135"/>
    </source>
</evidence>
<dbReference type="Proteomes" id="UP001199135">
    <property type="component" value="Unassembled WGS sequence"/>
</dbReference>
<name>A0ABS8IYZ2_9GAMM</name>
<dbReference type="EMBL" id="VOSO01000003">
    <property type="protein sequence ID" value="MCC7657365.1"/>
    <property type="molecule type" value="Genomic_DNA"/>
</dbReference>
<sequence>MITLSLGKGSFLVDKINKNNIAATLSRGKYKDTRAEISLNLTGEGRNSGQLIAYLNGGE</sequence>
<proteinExistence type="predicted"/>